<feature type="compositionally biased region" description="Polar residues" evidence="3">
    <location>
        <begin position="498"/>
        <end position="519"/>
    </location>
</feature>
<keyword evidence="4" id="KW-0472">Membrane</keyword>
<evidence type="ECO:0000256" key="1">
    <source>
        <dbReference type="ARBA" id="ARBA00023157"/>
    </source>
</evidence>
<keyword evidence="4" id="KW-1133">Transmembrane helix</keyword>
<gene>
    <name evidence="6" type="ORF">EB796_002663</name>
</gene>
<evidence type="ECO:0000256" key="3">
    <source>
        <dbReference type="SAM" id="MobiDB-lite"/>
    </source>
</evidence>
<feature type="region of interest" description="Disordered" evidence="3">
    <location>
        <begin position="489"/>
        <end position="519"/>
    </location>
</feature>
<reference evidence="6" key="1">
    <citation type="submission" date="2020-06" db="EMBL/GenBank/DDBJ databases">
        <title>Draft genome of Bugula neritina, a colonial animal packing powerful symbionts and potential medicines.</title>
        <authorList>
            <person name="Rayko M."/>
        </authorList>
    </citation>
    <scope>NUCLEOTIDE SEQUENCE [LARGE SCALE GENOMIC DNA]</scope>
    <source>
        <strain evidence="6">Kwan_BN1</strain>
    </source>
</reference>
<evidence type="ECO:0000256" key="4">
    <source>
        <dbReference type="SAM" id="Phobius"/>
    </source>
</evidence>
<protein>
    <recommendedName>
        <fullName evidence="5">Sushi domain-containing protein</fullName>
    </recommendedName>
</protein>
<feature type="transmembrane region" description="Helical" evidence="4">
    <location>
        <begin position="434"/>
        <end position="456"/>
    </location>
</feature>
<dbReference type="InterPro" id="IPR035976">
    <property type="entry name" value="Sushi/SCR/CCP_sf"/>
</dbReference>
<dbReference type="AlphaFoldDB" id="A0A7J7KLR1"/>
<dbReference type="EMBL" id="VXIV02000317">
    <property type="protein sequence ID" value="KAF6039008.1"/>
    <property type="molecule type" value="Genomic_DNA"/>
</dbReference>
<organism evidence="6 7">
    <name type="scientific">Bugula neritina</name>
    <name type="common">Brown bryozoan</name>
    <name type="synonym">Sertularia neritina</name>
    <dbReference type="NCBI Taxonomy" id="10212"/>
    <lineage>
        <taxon>Eukaryota</taxon>
        <taxon>Metazoa</taxon>
        <taxon>Spiralia</taxon>
        <taxon>Lophotrochozoa</taxon>
        <taxon>Bryozoa</taxon>
        <taxon>Gymnolaemata</taxon>
        <taxon>Cheilostomatida</taxon>
        <taxon>Flustrina</taxon>
        <taxon>Buguloidea</taxon>
        <taxon>Bugulidae</taxon>
        <taxon>Bugula</taxon>
    </lineage>
</organism>
<keyword evidence="1" id="KW-1015">Disulfide bond</keyword>
<dbReference type="InterPro" id="IPR000436">
    <property type="entry name" value="Sushi_SCR_CCP_dom"/>
</dbReference>
<feature type="domain" description="Sushi" evidence="5">
    <location>
        <begin position="361"/>
        <end position="416"/>
    </location>
</feature>
<dbReference type="Gene3D" id="2.10.70.10">
    <property type="entry name" value="Complement Module, domain 1"/>
    <property type="match status" value="2"/>
</dbReference>
<dbReference type="SUPFAM" id="SSF57535">
    <property type="entry name" value="Complement control module/SCR domain"/>
    <property type="match status" value="2"/>
</dbReference>
<dbReference type="PROSITE" id="PS50923">
    <property type="entry name" value="SUSHI"/>
    <property type="match status" value="2"/>
</dbReference>
<evidence type="ECO:0000256" key="2">
    <source>
        <dbReference type="PROSITE-ProRule" id="PRU00302"/>
    </source>
</evidence>
<comment type="caution">
    <text evidence="6">The sequence shown here is derived from an EMBL/GenBank/DDBJ whole genome shotgun (WGS) entry which is preliminary data.</text>
</comment>
<proteinExistence type="predicted"/>
<evidence type="ECO:0000313" key="7">
    <source>
        <dbReference type="Proteomes" id="UP000593567"/>
    </source>
</evidence>
<sequence length="542" mass="59403">MLIEGQDIKPVNICDNNTVTVDRGYAGMIEHREIEGAPVRCSLTLRAPAGSYIGISGLGKIYGGNKVCPKVKINHRSYCIDSTKPGIVQMLKSDKAFLTVSTTSSKSNFTLQFYNTVTMPACVPVTVTSCGEDIQIPDRPQVEQLAGIFVSSYKLPLYDTFTLCESTITNLPPEAHYVKFDVIFGPPETVEIDWQFGDEKLTILPVSFLVAARNQQVTMKYESEVDVLTGEGEMVSFVIRFQVLTCGDKPEIDHVTSTPSTGSPWFPGAIINYSCKDTDYQLKYNSTSECKVDGTKAKWVNQSEIRCIPDSNMTDVELTITKTKTDTHTIVYECIKGYESKDGIEEVVSRCNSTDTDNIPIKCDSAALTLANGSITLDRYYGGDNLLYSCDDGYTKTTDPVCTEFGNWSHDPGCRVNRSPEQLPVSGDNYNKGILPGAIAALLLTVLIAGIIILYVKRNLSSSKGAVTFVPPDYEEPDNLSHIYEEVDNVSPGPTEAADQSETANQLPAATASTSRGSNISPVYVTNVTVDEEEFENEESYL</sequence>
<evidence type="ECO:0000259" key="5">
    <source>
        <dbReference type="PROSITE" id="PS50923"/>
    </source>
</evidence>
<dbReference type="CDD" id="cd00033">
    <property type="entry name" value="CCP"/>
    <property type="match status" value="1"/>
</dbReference>
<keyword evidence="4" id="KW-0812">Transmembrane</keyword>
<dbReference type="Proteomes" id="UP000593567">
    <property type="component" value="Unassembled WGS sequence"/>
</dbReference>
<dbReference type="SMART" id="SM00032">
    <property type="entry name" value="CCP"/>
    <property type="match status" value="2"/>
</dbReference>
<dbReference type="OrthoDB" id="10051774at2759"/>
<feature type="domain" description="Sushi" evidence="5">
    <location>
        <begin position="244"/>
        <end position="309"/>
    </location>
</feature>
<dbReference type="Pfam" id="PF00084">
    <property type="entry name" value="Sushi"/>
    <property type="match status" value="1"/>
</dbReference>
<accession>A0A7J7KLR1</accession>
<evidence type="ECO:0000313" key="6">
    <source>
        <dbReference type="EMBL" id="KAF6039008.1"/>
    </source>
</evidence>
<keyword evidence="2" id="KW-0768">Sushi</keyword>
<name>A0A7J7KLR1_BUGNE</name>
<comment type="caution">
    <text evidence="2">Lacks conserved residue(s) required for the propagation of feature annotation.</text>
</comment>
<keyword evidence="7" id="KW-1185">Reference proteome</keyword>